<dbReference type="Pfam" id="PF04542">
    <property type="entry name" value="Sigma70_r2"/>
    <property type="match status" value="1"/>
</dbReference>
<dbReference type="InterPro" id="IPR013325">
    <property type="entry name" value="RNA_pol_sigma_r2"/>
</dbReference>
<name>A0A3M0SNU9_9CLOT</name>
<dbReference type="CDD" id="cd06171">
    <property type="entry name" value="Sigma70_r4"/>
    <property type="match status" value="1"/>
</dbReference>
<dbReference type="Pfam" id="PF08281">
    <property type="entry name" value="Sigma70_r4_2"/>
    <property type="match status" value="1"/>
</dbReference>
<dbReference type="EMBL" id="RFAQ01000031">
    <property type="protein sequence ID" value="RMD00173.1"/>
    <property type="molecule type" value="Genomic_DNA"/>
</dbReference>
<dbReference type="InterPro" id="IPR007627">
    <property type="entry name" value="RNA_pol_sigma70_r2"/>
</dbReference>
<keyword evidence="2" id="KW-0805">Transcription regulation</keyword>
<dbReference type="InterPro" id="IPR036388">
    <property type="entry name" value="WH-like_DNA-bd_sf"/>
</dbReference>
<dbReference type="InterPro" id="IPR013324">
    <property type="entry name" value="RNA_pol_sigma_r3/r4-like"/>
</dbReference>
<comment type="similarity">
    <text evidence="1">Belongs to the sigma-70 factor family. ECF subfamily.</text>
</comment>
<dbReference type="NCBIfam" id="TIGR02954">
    <property type="entry name" value="Sig70_famx3"/>
    <property type="match status" value="1"/>
</dbReference>
<dbReference type="Gene3D" id="1.10.1740.10">
    <property type="match status" value="1"/>
</dbReference>
<evidence type="ECO:0000256" key="1">
    <source>
        <dbReference type="ARBA" id="ARBA00010641"/>
    </source>
</evidence>
<dbReference type="SUPFAM" id="SSF88659">
    <property type="entry name" value="Sigma3 and sigma4 domains of RNA polymerase sigma factors"/>
    <property type="match status" value="1"/>
</dbReference>
<dbReference type="InterPro" id="IPR039425">
    <property type="entry name" value="RNA_pol_sigma-70-like"/>
</dbReference>
<proteinExistence type="inferred from homology"/>
<evidence type="ECO:0000256" key="3">
    <source>
        <dbReference type="ARBA" id="ARBA00023082"/>
    </source>
</evidence>
<dbReference type="InterPro" id="IPR014284">
    <property type="entry name" value="RNA_pol_sigma-70_dom"/>
</dbReference>
<gene>
    <name evidence="7" type="ORF">D9O40_10690</name>
</gene>
<organism evidence="7 8">
    <name type="scientific">Clostridium autoethanogenum</name>
    <dbReference type="NCBI Taxonomy" id="84023"/>
    <lineage>
        <taxon>Bacteria</taxon>
        <taxon>Bacillati</taxon>
        <taxon>Bacillota</taxon>
        <taxon>Clostridia</taxon>
        <taxon>Eubacteriales</taxon>
        <taxon>Clostridiaceae</taxon>
        <taxon>Clostridium</taxon>
    </lineage>
</organism>
<comment type="caution">
    <text evidence="7">The sequence shown here is derived from an EMBL/GenBank/DDBJ whole genome shotgun (WGS) entry which is preliminary data.</text>
</comment>
<dbReference type="AlphaFoldDB" id="A0A3M0SNU9"/>
<sequence length="177" mass="20864">MDQIEIVRKVQKGDDKTFGKLMNLYKEKLYKIAFAYLKNEQNSLDAISETIYKSYININKLKEPQYFNTWIIKILINSCKDILKKNKKVVYIDEYDKIDGEKEEVLETELKIASNIDLYNAIDKLNEKFKSVIILKYLEDMTITQISEVLDFPEGTVKVYLRRALKILKIELGEECM</sequence>
<dbReference type="InterPro" id="IPR013249">
    <property type="entry name" value="RNA_pol_sigma70_r4_t2"/>
</dbReference>
<dbReference type="GO" id="GO:0003677">
    <property type="term" value="F:DNA binding"/>
    <property type="evidence" value="ECO:0007669"/>
    <property type="project" value="InterPro"/>
</dbReference>
<dbReference type="PANTHER" id="PTHR43133:SF51">
    <property type="entry name" value="RNA POLYMERASE SIGMA FACTOR"/>
    <property type="match status" value="1"/>
</dbReference>
<dbReference type="GO" id="GO:0006352">
    <property type="term" value="P:DNA-templated transcription initiation"/>
    <property type="evidence" value="ECO:0007669"/>
    <property type="project" value="InterPro"/>
</dbReference>
<reference evidence="7 8" key="1">
    <citation type="submission" date="2018-10" db="EMBL/GenBank/DDBJ databases">
        <title>Genome-centric metagenomics revealed C2 chemical producing, CO utilizing Clostridium with novel acetogenic gene cluster.</title>
        <authorList>
            <person name="Kang H."/>
            <person name="Park B."/>
            <person name="Choi I.G."/>
            <person name="Chang I.S."/>
        </authorList>
    </citation>
    <scope>NUCLEOTIDE SEQUENCE [LARGE SCALE GENOMIC DNA]</scope>
    <source>
        <strain evidence="7 8">H21-9</strain>
    </source>
</reference>
<keyword evidence="3" id="KW-0731">Sigma factor</keyword>
<dbReference type="SUPFAM" id="SSF88946">
    <property type="entry name" value="Sigma2 domain of RNA polymerase sigma factors"/>
    <property type="match status" value="1"/>
</dbReference>
<evidence type="ECO:0000313" key="8">
    <source>
        <dbReference type="Proteomes" id="UP000277999"/>
    </source>
</evidence>
<dbReference type="Gene3D" id="1.10.10.10">
    <property type="entry name" value="Winged helix-like DNA-binding domain superfamily/Winged helix DNA-binding domain"/>
    <property type="match status" value="1"/>
</dbReference>
<evidence type="ECO:0000313" key="7">
    <source>
        <dbReference type="EMBL" id="RMD00173.1"/>
    </source>
</evidence>
<dbReference type="PANTHER" id="PTHR43133">
    <property type="entry name" value="RNA POLYMERASE ECF-TYPE SIGMA FACTO"/>
    <property type="match status" value="1"/>
</dbReference>
<accession>A0A3M0SNU9</accession>
<dbReference type="GO" id="GO:0016987">
    <property type="term" value="F:sigma factor activity"/>
    <property type="evidence" value="ECO:0007669"/>
    <property type="project" value="UniProtKB-KW"/>
</dbReference>
<evidence type="ECO:0000259" key="6">
    <source>
        <dbReference type="Pfam" id="PF08281"/>
    </source>
</evidence>
<protein>
    <submittedName>
        <fullName evidence="7">Sigma-70 family RNA polymerase sigma factor</fullName>
    </submittedName>
</protein>
<evidence type="ECO:0000256" key="4">
    <source>
        <dbReference type="ARBA" id="ARBA00023163"/>
    </source>
</evidence>
<keyword evidence="4" id="KW-0804">Transcription</keyword>
<feature type="domain" description="RNA polymerase sigma-70 region 2" evidence="5">
    <location>
        <begin position="22"/>
        <end position="88"/>
    </location>
</feature>
<dbReference type="NCBIfam" id="TIGR02937">
    <property type="entry name" value="sigma70-ECF"/>
    <property type="match status" value="1"/>
</dbReference>
<dbReference type="InterPro" id="IPR014300">
    <property type="entry name" value="RNA_pol_sigma-V"/>
</dbReference>
<feature type="domain" description="RNA polymerase sigma factor 70 region 4 type 2" evidence="6">
    <location>
        <begin position="118"/>
        <end position="167"/>
    </location>
</feature>
<evidence type="ECO:0000259" key="5">
    <source>
        <dbReference type="Pfam" id="PF04542"/>
    </source>
</evidence>
<evidence type="ECO:0000256" key="2">
    <source>
        <dbReference type="ARBA" id="ARBA00023015"/>
    </source>
</evidence>
<dbReference type="Proteomes" id="UP000277999">
    <property type="component" value="Unassembled WGS sequence"/>
</dbReference>
<dbReference type="RefSeq" id="WP_122059311.1">
    <property type="nucleotide sequence ID" value="NZ_RFAQ01000031.1"/>
</dbReference>